<name>A0ACD3ACL5_9AGAR</name>
<accession>A0ACD3ACL5</accession>
<dbReference type="EMBL" id="ML208532">
    <property type="protein sequence ID" value="TFK63251.1"/>
    <property type="molecule type" value="Genomic_DNA"/>
</dbReference>
<evidence type="ECO:0000313" key="2">
    <source>
        <dbReference type="Proteomes" id="UP000308600"/>
    </source>
</evidence>
<proteinExistence type="predicted"/>
<sequence>MREPALPPELWCKIFEFSCTDGGYTGQSLSLASKYFNALSKPYKFQSISLANMKYTFRFLEVLANTPPSFRRIRYLQVGYDSNLCRAAYNVQSNWDSASEYDCEALYSKARASGGLTKMIWTMATMEMKAATEEMKTIAEMKMQAEEVKTMAVAKMKMKMKRWARTTRISIVTTSAWSTDRSQRRRSVN</sequence>
<organism evidence="1 2">
    <name type="scientific">Pluteus cervinus</name>
    <dbReference type="NCBI Taxonomy" id="181527"/>
    <lineage>
        <taxon>Eukaryota</taxon>
        <taxon>Fungi</taxon>
        <taxon>Dikarya</taxon>
        <taxon>Basidiomycota</taxon>
        <taxon>Agaricomycotina</taxon>
        <taxon>Agaricomycetes</taxon>
        <taxon>Agaricomycetidae</taxon>
        <taxon>Agaricales</taxon>
        <taxon>Pluteineae</taxon>
        <taxon>Pluteaceae</taxon>
        <taxon>Pluteus</taxon>
    </lineage>
</organism>
<protein>
    <submittedName>
        <fullName evidence="1">Uncharacterized protein</fullName>
    </submittedName>
</protein>
<gene>
    <name evidence="1" type="ORF">BDN72DRAFT_330560</name>
</gene>
<reference evidence="1 2" key="1">
    <citation type="journal article" date="2019" name="Nat. Ecol. Evol.">
        <title>Megaphylogeny resolves global patterns of mushroom evolution.</title>
        <authorList>
            <person name="Varga T."/>
            <person name="Krizsan K."/>
            <person name="Foldi C."/>
            <person name="Dima B."/>
            <person name="Sanchez-Garcia M."/>
            <person name="Sanchez-Ramirez S."/>
            <person name="Szollosi G.J."/>
            <person name="Szarkandi J.G."/>
            <person name="Papp V."/>
            <person name="Albert L."/>
            <person name="Andreopoulos W."/>
            <person name="Angelini C."/>
            <person name="Antonin V."/>
            <person name="Barry K.W."/>
            <person name="Bougher N.L."/>
            <person name="Buchanan P."/>
            <person name="Buyck B."/>
            <person name="Bense V."/>
            <person name="Catcheside P."/>
            <person name="Chovatia M."/>
            <person name="Cooper J."/>
            <person name="Damon W."/>
            <person name="Desjardin D."/>
            <person name="Finy P."/>
            <person name="Geml J."/>
            <person name="Haridas S."/>
            <person name="Hughes K."/>
            <person name="Justo A."/>
            <person name="Karasinski D."/>
            <person name="Kautmanova I."/>
            <person name="Kiss B."/>
            <person name="Kocsube S."/>
            <person name="Kotiranta H."/>
            <person name="LaButti K.M."/>
            <person name="Lechner B.E."/>
            <person name="Liimatainen K."/>
            <person name="Lipzen A."/>
            <person name="Lukacs Z."/>
            <person name="Mihaltcheva S."/>
            <person name="Morgado L.N."/>
            <person name="Niskanen T."/>
            <person name="Noordeloos M.E."/>
            <person name="Ohm R.A."/>
            <person name="Ortiz-Santana B."/>
            <person name="Ovrebo C."/>
            <person name="Racz N."/>
            <person name="Riley R."/>
            <person name="Savchenko A."/>
            <person name="Shiryaev A."/>
            <person name="Soop K."/>
            <person name="Spirin V."/>
            <person name="Szebenyi C."/>
            <person name="Tomsovsky M."/>
            <person name="Tulloss R.E."/>
            <person name="Uehling J."/>
            <person name="Grigoriev I.V."/>
            <person name="Vagvolgyi C."/>
            <person name="Papp T."/>
            <person name="Martin F.M."/>
            <person name="Miettinen O."/>
            <person name="Hibbett D.S."/>
            <person name="Nagy L.G."/>
        </authorList>
    </citation>
    <scope>NUCLEOTIDE SEQUENCE [LARGE SCALE GENOMIC DNA]</scope>
    <source>
        <strain evidence="1 2">NL-1719</strain>
    </source>
</reference>
<evidence type="ECO:0000313" key="1">
    <source>
        <dbReference type="EMBL" id="TFK63251.1"/>
    </source>
</evidence>
<keyword evidence="2" id="KW-1185">Reference proteome</keyword>
<dbReference type="Proteomes" id="UP000308600">
    <property type="component" value="Unassembled WGS sequence"/>
</dbReference>